<dbReference type="InterPro" id="IPR026374">
    <property type="entry name" value="Cyano_PEP"/>
</dbReference>
<evidence type="ECO:0008006" key="4">
    <source>
        <dbReference type="Google" id="ProtNLM"/>
    </source>
</evidence>
<dbReference type="NCBIfam" id="TIGR04155">
    <property type="entry name" value="cyano_PEP"/>
    <property type="match status" value="1"/>
</dbReference>
<sequence length="179" mass="18644">MKLAKKLSIAATSVVLSVAAVSARPAEAASVVFKGQTGNAYNYGIQFDSINQGGVEFIKSNSSFSLSGLVGVFKATVDTPSYLAVDSIDPDYVSFKVLKDVSGGVGSLSSFLNFSIFSNSPAGLGGWDITRRNPFGKATSFEGDVTAPVPEPMTIGGSLLAIGFGTWMKRKKAESAQKA</sequence>
<evidence type="ECO:0000256" key="1">
    <source>
        <dbReference type="SAM" id="SignalP"/>
    </source>
</evidence>
<accession>A0A1Z4MXA0</accession>
<reference evidence="2 3" key="1">
    <citation type="submission" date="2017-06" db="EMBL/GenBank/DDBJ databases">
        <title>Genome sequencing of cyanobaciteial culture collection at National Institute for Environmental Studies (NIES).</title>
        <authorList>
            <person name="Hirose Y."/>
            <person name="Shimura Y."/>
            <person name="Fujisawa T."/>
            <person name="Nakamura Y."/>
            <person name="Kawachi M."/>
        </authorList>
    </citation>
    <scope>NUCLEOTIDE SEQUENCE [LARGE SCALE GENOMIC DNA]</scope>
    <source>
        <strain evidence="2 3">NIES-37</strain>
    </source>
</reference>
<evidence type="ECO:0000313" key="2">
    <source>
        <dbReference type="EMBL" id="BAY98105.1"/>
    </source>
</evidence>
<evidence type="ECO:0000313" key="3">
    <source>
        <dbReference type="Proteomes" id="UP000218785"/>
    </source>
</evidence>
<dbReference type="KEGG" id="ttq:NIES37_20530"/>
<organism evidence="2 3">
    <name type="scientific">Tolypothrix tenuis PCC 7101</name>
    <dbReference type="NCBI Taxonomy" id="231146"/>
    <lineage>
        <taxon>Bacteria</taxon>
        <taxon>Bacillati</taxon>
        <taxon>Cyanobacteriota</taxon>
        <taxon>Cyanophyceae</taxon>
        <taxon>Nostocales</taxon>
        <taxon>Tolypothrichaceae</taxon>
        <taxon>Tolypothrix</taxon>
    </lineage>
</organism>
<proteinExistence type="predicted"/>
<dbReference type="AlphaFoldDB" id="A0A1Z4MXA0"/>
<keyword evidence="1" id="KW-0732">Signal</keyword>
<dbReference type="Proteomes" id="UP000218785">
    <property type="component" value="Chromosome"/>
</dbReference>
<dbReference type="EMBL" id="AP018248">
    <property type="protein sequence ID" value="BAY98105.1"/>
    <property type="molecule type" value="Genomic_DNA"/>
</dbReference>
<gene>
    <name evidence="2" type="ORF">NIES37_20530</name>
</gene>
<feature type="chain" id="PRO_5013391917" description="PEP-CTERM protein-sorting domain-containing protein" evidence="1">
    <location>
        <begin position="29"/>
        <end position="179"/>
    </location>
</feature>
<dbReference type="NCBIfam" id="TIGR02595">
    <property type="entry name" value="PEP_CTERM"/>
    <property type="match status" value="1"/>
</dbReference>
<name>A0A1Z4MXA0_9CYAN</name>
<protein>
    <recommendedName>
        <fullName evidence="4">PEP-CTERM protein-sorting domain-containing protein</fullName>
    </recommendedName>
</protein>
<dbReference type="RefSeq" id="WP_096575269.1">
    <property type="nucleotide sequence ID" value="NZ_CAWNJS010000001.1"/>
</dbReference>
<keyword evidence="3" id="KW-1185">Reference proteome</keyword>
<feature type="signal peptide" evidence="1">
    <location>
        <begin position="1"/>
        <end position="28"/>
    </location>
</feature>
<dbReference type="InterPro" id="IPR013424">
    <property type="entry name" value="Ice-binding_C"/>
</dbReference>